<dbReference type="AlphaFoldDB" id="A0A373FS51"/>
<evidence type="ECO:0000256" key="1">
    <source>
        <dbReference type="SAM" id="MobiDB-lite"/>
    </source>
</evidence>
<feature type="region of interest" description="Disordered" evidence="1">
    <location>
        <begin position="139"/>
        <end position="158"/>
    </location>
</feature>
<proteinExistence type="predicted"/>
<dbReference type="InterPro" id="IPR010982">
    <property type="entry name" value="Lambda_DNA-bd_dom_sf"/>
</dbReference>
<evidence type="ECO:0000313" key="3">
    <source>
        <dbReference type="EMBL" id="RGE46994.1"/>
    </source>
</evidence>
<keyword evidence="4" id="KW-1185">Reference proteome</keyword>
<evidence type="ECO:0000313" key="4">
    <source>
        <dbReference type="Proteomes" id="UP000261948"/>
    </source>
</evidence>
<dbReference type="Pfam" id="PF01381">
    <property type="entry name" value="HTH_3"/>
    <property type="match status" value="1"/>
</dbReference>
<evidence type="ECO:0000259" key="2">
    <source>
        <dbReference type="SMART" id="SM00530"/>
    </source>
</evidence>
<organism evidence="3 4">
    <name type="scientific">Comamonas testosteroni</name>
    <name type="common">Pseudomonas testosteroni</name>
    <dbReference type="NCBI Taxonomy" id="285"/>
    <lineage>
        <taxon>Bacteria</taxon>
        <taxon>Pseudomonadati</taxon>
        <taxon>Pseudomonadota</taxon>
        <taxon>Betaproteobacteria</taxon>
        <taxon>Burkholderiales</taxon>
        <taxon>Comamonadaceae</taxon>
        <taxon>Comamonas</taxon>
    </lineage>
</organism>
<protein>
    <submittedName>
        <fullName evidence="3">XRE family transcriptional regulator</fullName>
    </submittedName>
</protein>
<dbReference type="Proteomes" id="UP000261948">
    <property type="component" value="Unassembled WGS sequence"/>
</dbReference>
<dbReference type="SMART" id="SM00530">
    <property type="entry name" value="HTH_XRE"/>
    <property type="match status" value="1"/>
</dbReference>
<sequence>MFVDLDAQRGERIRSERDRLGLSQQKAADAAGVRREMWAKYEAGSEPGAKALAGMAMAGADVLFIVTGHRTPPVHPADALPEDERVLLNGYRLCNEAAKQHLKQAAALLAAGLPSGPPAEQRGMTMSNLGDGNVQIGSIGGSYSAVPPKPAPRKKTTK</sequence>
<gene>
    <name evidence="3" type="ORF">DZC30_00890</name>
</gene>
<dbReference type="Gene3D" id="1.10.260.40">
    <property type="entry name" value="lambda repressor-like DNA-binding domains"/>
    <property type="match status" value="1"/>
</dbReference>
<dbReference type="GO" id="GO:0003677">
    <property type="term" value="F:DNA binding"/>
    <property type="evidence" value="ECO:0007669"/>
    <property type="project" value="InterPro"/>
</dbReference>
<feature type="domain" description="HTH cro/C1-type" evidence="2">
    <location>
        <begin position="12"/>
        <end position="65"/>
    </location>
</feature>
<comment type="caution">
    <text evidence="3">The sequence shown here is derived from an EMBL/GenBank/DDBJ whole genome shotgun (WGS) entry which is preliminary data.</text>
</comment>
<dbReference type="EMBL" id="QURR01000001">
    <property type="protein sequence ID" value="RGE46994.1"/>
    <property type="molecule type" value="Genomic_DNA"/>
</dbReference>
<name>A0A373FS51_COMTE</name>
<dbReference type="SUPFAM" id="SSF47413">
    <property type="entry name" value="lambda repressor-like DNA-binding domains"/>
    <property type="match status" value="1"/>
</dbReference>
<dbReference type="CDD" id="cd00093">
    <property type="entry name" value="HTH_XRE"/>
    <property type="match status" value="1"/>
</dbReference>
<reference evidence="3 4" key="1">
    <citation type="submission" date="2018-08" db="EMBL/GenBank/DDBJ databases">
        <title>Comamonas testosteroni strain SWCO2.</title>
        <authorList>
            <person name="Jiang N."/>
            <person name="Zhang X.Z."/>
        </authorList>
    </citation>
    <scope>NUCLEOTIDE SEQUENCE [LARGE SCALE GENOMIC DNA]</scope>
    <source>
        <strain evidence="3 4">SWCO2</strain>
    </source>
</reference>
<dbReference type="InterPro" id="IPR001387">
    <property type="entry name" value="Cro/C1-type_HTH"/>
</dbReference>
<accession>A0A373FS51</accession>